<keyword evidence="5 7" id="KW-1133">Transmembrane helix</keyword>
<dbReference type="RefSeq" id="WP_342823581.1">
    <property type="nucleotide sequence ID" value="NZ_CP046146.1"/>
</dbReference>
<feature type="transmembrane region" description="Helical" evidence="7">
    <location>
        <begin position="136"/>
        <end position="159"/>
    </location>
</feature>
<feature type="transmembrane region" description="Helical" evidence="7">
    <location>
        <begin position="62"/>
        <end position="86"/>
    </location>
</feature>
<dbReference type="AlphaFoldDB" id="A0AAJ5ZDW7"/>
<accession>A0AAJ5ZDW7</accession>
<dbReference type="EMBL" id="CP046147">
    <property type="protein sequence ID" value="WFG39657.1"/>
    <property type="molecule type" value="Genomic_DNA"/>
</dbReference>
<evidence type="ECO:0000256" key="2">
    <source>
        <dbReference type="ARBA" id="ARBA00008929"/>
    </source>
</evidence>
<dbReference type="Gene3D" id="1.20.1630.10">
    <property type="entry name" value="Formate dehydrogenase/DMSO reductase domain"/>
    <property type="match status" value="1"/>
</dbReference>
<evidence type="ECO:0000256" key="7">
    <source>
        <dbReference type="SAM" id="Phobius"/>
    </source>
</evidence>
<dbReference type="PANTHER" id="PTHR43044:SF2">
    <property type="entry name" value="POLYSULPHIDE REDUCTASE NRFD"/>
    <property type="match status" value="1"/>
</dbReference>
<evidence type="ECO:0000256" key="4">
    <source>
        <dbReference type="ARBA" id="ARBA00022692"/>
    </source>
</evidence>
<reference evidence="10 11" key="1">
    <citation type="submission" date="2019-11" db="EMBL/GenBank/DDBJ databases">
        <authorList>
            <person name="Cho J.-C."/>
        </authorList>
    </citation>
    <scope>NUCLEOTIDE SEQUENCE [LARGE SCALE GENOMIC DNA]</scope>
    <source>
        <strain evidence="9 10">JH1073</strain>
        <strain evidence="8 11">JH702</strain>
    </source>
</reference>
<keyword evidence="10" id="KW-1185">Reference proteome</keyword>
<dbReference type="InterPro" id="IPR005614">
    <property type="entry name" value="NrfD-like"/>
</dbReference>
<evidence type="ECO:0000256" key="6">
    <source>
        <dbReference type="ARBA" id="ARBA00023136"/>
    </source>
</evidence>
<comment type="similarity">
    <text evidence="2">Belongs to the NrfD family.</text>
</comment>
<keyword evidence="4 7" id="KW-0812">Transmembrane</keyword>
<name>A0AAJ5ZDW7_9CHLR</name>
<evidence type="ECO:0000313" key="11">
    <source>
        <dbReference type="Proteomes" id="UP001321249"/>
    </source>
</evidence>
<proteinExistence type="inferred from homology"/>
<feature type="transmembrane region" description="Helical" evidence="7">
    <location>
        <begin position="349"/>
        <end position="369"/>
    </location>
</feature>
<evidence type="ECO:0000256" key="3">
    <source>
        <dbReference type="ARBA" id="ARBA00022475"/>
    </source>
</evidence>
<evidence type="ECO:0000256" key="5">
    <source>
        <dbReference type="ARBA" id="ARBA00022989"/>
    </source>
</evidence>
<evidence type="ECO:0000256" key="1">
    <source>
        <dbReference type="ARBA" id="ARBA00004651"/>
    </source>
</evidence>
<protein>
    <recommendedName>
        <fullName evidence="12">Polysulfide reductase</fullName>
    </recommendedName>
</protein>
<gene>
    <name evidence="8" type="ORF">GKO46_00725</name>
    <name evidence="9" type="ORF">GKO48_08500</name>
</gene>
<reference evidence="9" key="2">
    <citation type="journal article" date="2023" name="Nat. Commun.">
        <title>Cultivation of marine bacteria of the SAR202 clade.</title>
        <authorList>
            <person name="Lim Y."/>
            <person name="Seo J.H."/>
            <person name="Giovannoni S.J."/>
            <person name="Kang I."/>
            <person name="Cho J.C."/>
        </authorList>
    </citation>
    <scope>NUCLEOTIDE SEQUENCE</scope>
    <source>
        <strain evidence="9">JH1073</strain>
    </source>
</reference>
<dbReference type="PANTHER" id="PTHR43044">
    <property type="match status" value="1"/>
</dbReference>
<keyword evidence="3" id="KW-1003">Cell membrane</keyword>
<feature type="transmembrane region" description="Helical" evidence="7">
    <location>
        <begin position="98"/>
        <end position="116"/>
    </location>
</feature>
<dbReference type="Proteomes" id="UP001219901">
    <property type="component" value="Chromosome"/>
</dbReference>
<organism evidence="9 10">
    <name type="scientific">Candidatus Lucifugimonas marina</name>
    <dbReference type="NCBI Taxonomy" id="3038979"/>
    <lineage>
        <taxon>Bacteria</taxon>
        <taxon>Bacillati</taxon>
        <taxon>Chloroflexota</taxon>
        <taxon>Dehalococcoidia</taxon>
        <taxon>SAR202 cluster</taxon>
        <taxon>Candidatus Lucifugimonadales</taxon>
        <taxon>Candidatus Lucifugimonadaceae</taxon>
        <taxon>Candidatus Lucifugimonas</taxon>
    </lineage>
</organism>
<evidence type="ECO:0000313" key="8">
    <source>
        <dbReference type="EMBL" id="MDG0865595.1"/>
    </source>
</evidence>
<keyword evidence="6 7" id="KW-0472">Membrane</keyword>
<reference evidence="10" key="3">
    <citation type="submission" date="2023-06" db="EMBL/GenBank/DDBJ databases">
        <title>Pangenomics reveal diversification of enzyme families and niche specialization in globally abundant SAR202 bacteria.</title>
        <authorList>
            <person name="Saw J.H.W."/>
        </authorList>
    </citation>
    <scope>NUCLEOTIDE SEQUENCE [LARGE SCALE GENOMIC DNA]</scope>
    <source>
        <strain evidence="10">JH1073</strain>
    </source>
</reference>
<feature type="transmembrane region" description="Helical" evidence="7">
    <location>
        <begin position="389"/>
        <end position="410"/>
    </location>
</feature>
<feature type="transmembrane region" description="Helical" evidence="7">
    <location>
        <begin position="238"/>
        <end position="261"/>
    </location>
</feature>
<dbReference type="EMBL" id="WMBE01000001">
    <property type="protein sequence ID" value="MDG0865595.1"/>
    <property type="molecule type" value="Genomic_DNA"/>
</dbReference>
<feature type="transmembrane region" description="Helical" evidence="7">
    <location>
        <begin position="205"/>
        <end position="226"/>
    </location>
</feature>
<comment type="subcellular location">
    <subcellularLocation>
        <location evidence="1">Cell membrane</location>
        <topology evidence="1">Multi-pass membrane protein</topology>
    </subcellularLocation>
</comment>
<sequence>MTYSTESLERATVEAMQRFSKRYIISFIVLSAFVVAGIVAYINQLQNGLYETGMRDRITWGLYIVMFVFFIGASMGGTFVSAALRLADMGWRAPISRGAEYITVSALFTASLFIFADMGHPERAINILLFGRWESPLVWDVYGLNTYIAGSMVYLYLAVLPDLALVRDRVGHQLDPIRRLFVIMFSASWTGHPKQVKALDTSLKVMTVVIVPVAVMMHTVTSWIFGMTLREPWDSPMFGIYFVVGAVYSGVGLIVVFMYVMRRMNHMEAFLTERHFLNMGKLLAGAGGVMIFFQISDLVTAGFKLKGDSAFNLYQLADGAMAPIFWTYIWVGLMIPLALMLLPWTRTIWGVLIASVLANVGMMLERYFIVIGGLRLPLNPYHAPSYMPTLTELTIVLGLCSLFILILMIMMKLAPAISVQEMIETGEIEAVQHDARRAASTDGPEGAVA</sequence>
<feature type="transmembrane region" description="Helical" evidence="7">
    <location>
        <begin position="23"/>
        <end position="42"/>
    </location>
</feature>
<evidence type="ECO:0000313" key="10">
    <source>
        <dbReference type="Proteomes" id="UP001219901"/>
    </source>
</evidence>
<feature type="transmembrane region" description="Helical" evidence="7">
    <location>
        <begin position="282"/>
        <end position="303"/>
    </location>
</feature>
<evidence type="ECO:0000313" key="9">
    <source>
        <dbReference type="EMBL" id="WFG39657.1"/>
    </source>
</evidence>
<dbReference type="GO" id="GO:0005886">
    <property type="term" value="C:plasma membrane"/>
    <property type="evidence" value="ECO:0007669"/>
    <property type="project" value="UniProtKB-SubCell"/>
</dbReference>
<evidence type="ECO:0008006" key="12">
    <source>
        <dbReference type="Google" id="ProtNLM"/>
    </source>
</evidence>
<dbReference type="Proteomes" id="UP001321249">
    <property type="component" value="Unassembled WGS sequence"/>
</dbReference>
<dbReference type="Pfam" id="PF03916">
    <property type="entry name" value="NrfD"/>
    <property type="match status" value="1"/>
</dbReference>
<feature type="transmembrane region" description="Helical" evidence="7">
    <location>
        <begin position="323"/>
        <end position="342"/>
    </location>
</feature>